<dbReference type="GO" id="GO:0006281">
    <property type="term" value="P:DNA repair"/>
    <property type="evidence" value="ECO:0007669"/>
    <property type="project" value="UniProtKB-KW"/>
</dbReference>
<feature type="compositionally biased region" description="Polar residues" evidence="9">
    <location>
        <begin position="115"/>
        <end position="127"/>
    </location>
</feature>
<feature type="domain" description="Helicase ATP-binding" evidence="10">
    <location>
        <begin position="491"/>
        <end position="661"/>
    </location>
</feature>
<evidence type="ECO:0000256" key="7">
    <source>
        <dbReference type="ARBA" id="ARBA00023204"/>
    </source>
</evidence>
<keyword evidence="2" id="KW-0227">DNA damage</keyword>
<evidence type="ECO:0000259" key="10">
    <source>
        <dbReference type="PROSITE" id="PS51192"/>
    </source>
</evidence>
<dbReference type="PANTHER" id="PTHR47964:SF1">
    <property type="entry name" value="ATP-DEPENDENT DNA HELICASE HOMOLOG RECG, CHLOROPLASTIC"/>
    <property type="match status" value="1"/>
</dbReference>
<dbReference type="GO" id="GO:0005524">
    <property type="term" value="F:ATP binding"/>
    <property type="evidence" value="ECO:0007669"/>
    <property type="project" value="UniProtKB-KW"/>
</dbReference>
<feature type="compositionally biased region" description="Low complexity" evidence="9">
    <location>
        <begin position="712"/>
        <end position="721"/>
    </location>
</feature>
<dbReference type="Pfam" id="PF19833">
    <property type="entry name" value="RecG_dom3_C"/>
    <property type="match status" value="1"/>
</dbReference>
<evidence type="ECO:0000256" key="2">
    <source>
        <dbReference type="ARBA" id="ARBA00022763"/>
    </source>
</evidence>
<evidence type="ECO:0000256" key="4">
    <source>
        <dbReference type="ARBA" id="ARBA00022806"/>
    </source>
</evidence>
<dbReference type="CDD" id="cd17992">
    <property type="entry name" value="DEXHc_RecG"/>
    <property type="match status" value="1"/>
</dbReference>
<evidence type="ECO:0000259" key="11">
    <source>
        <dbReference type="PROSITE" id="PS51194"/>
    </source>
</evidence>
<accession>A0A7H2BG17</accession>
<keyword evidence="13" id="KW-1185">Reference proteome</keyword>
<organism evidence="12 13">
    <name type="scientific">Rothia terrae</name>
    <dbReference type="NCBI Taxonomy" id="396015"/>
    <lineage>
        <taxon>Bacteria</taxon>
        <taxon>Bacillati</taxon>
        <taxon>Actinomycetota</taxon>
        <taxon>Actinomycetes</taxon>
        <taxon>Micrococcales</taxon>
        <taxon>Micrococcaceae</taxon>
        <taxon>Rothia</taxon>
    </lineage>
</organism>
<dbReference type="SUPFAM" id="SSF50249">
    <property type="entry name" value="Nucleic acid-binding proteins"/>
    <property type="match status" value="1"/>
</dbReference>
<dbReference type="RefSeq" id="WP_190725236.1">
    <property type="nucleotide sequence ID" value="NZ_CP061539.1"/>
</dbReference>
<feature type="region of interest" description="Disordered" evidence="9">
    <location>
        <begin position="711"/>
        <end position="738"/>
    </location>
</feature>
<dbReference type="InterPro" id="IPR014001">
    <property type="entry name" value="Helicase_ATP-bd"/>
</dbReference>
<dbReference type="InterPro" id="IPR012340">
    <property type="entry name" value="NA-bd_OB-fold"/>
</dbReference>
<dbReference type="SMART" id="SM00490">
    <property type="entry name" value="HELICc"/>
    <property type="match status" value="1"/>
</dbReference>
<evidence type="ECO:0000256" key="6">
    <source>
        <dbReference type="ARBA" id="ARBA00023125"/>
    </source>
</evidence>
<dbReference type="GeneID" id="96623584"/>
<dbReference type="Gene3D" id="3.40.50.300">
    <property type="entry name" value="P-loop containing nucleotide triphosphate hydrolases"/>
    <property type="match status" value="2"/>
</dbReference>
<dbReference type="InterPro" id="IPR011545">
    <property type="entry name" value="DEAD/DEAH_box_helicase_dom"/>
</dbReference>
<dbReference type="Proteomes" id="UP000516404">
    <property type="component" value="Chromosome"/>
</dbReference>
<evidence type="ECO:0000313" key="12">
    <source>
        <dbReference type="EMBL" id="QNV38613.1"/>
    </source>
</evidence>
<sequence>MSDETTPDTDFETLFDLPDTARLEKTPQRTQDARSIKRAASSHKKQPEVTQPDLLAVAQEITQSSPPEPKKQATARQKTRKPRQSSTSKNSKTKASQKIQATSKTKTKSRKPAPSTRQKQKLSPEQQEIANKVKEAKEHYSEENRLENEPLKNYLHHATAKSIATHLGISTVGEFLEYYPRKYLPRGELTSFSELVEGQDATLLAKVLSVSTRNMHSRRGSITEITITDQLDETDSTPSTGGFGVQPGRVNQAHPRIAGNASGYADTYGAFPGFEPTLGSWQGEGFIRNQSTMTLSFFNAWTAAREIHAGDHVMFSGKVGAYRGELTLTNPHYAVLAGDEDLTGASSHAIERAKNRATAPIPVYKAPAKLPTDRIATAMEQVLDRAKLSELEDPLPVSVRRARKIPSLAWTYRALHTPDTEETWRAAHYALRFREAFILQIALAKTRAARAAHDTVARPATANGYAKKLLQLLPYNLTEGQYRVGEQIAHDLASSTPMNRLLQGDVGSGKTVVALRAMLQVADNHAQSAMLAPTEVLAEQHYNSVCAILGDLLVSEKNPHGIHVVLLKASLPAREKKQVLADMASGAAHIVIGTHALLAHNVQFADLGMVVVDEQHRFGVEQRDALRGPNGALPHRLVMTATPIPRTVAMTVFGDLDTSVLDQLPAGRQKITTHVVPLAEKPAWRDRLWQRAREEVDAGHQVYVVVPKIGQDDSSVGDDGSTLLGTDSQEKSRDPLTSVSSMFEELTSVDALAGTRIEVLHGKMDTSAKSDVMSRFDAGDIDILVSTTVIEVGVNVPNATLMIIMDADRFGISGLHQLRGRIGRGTLPGTCLLVTKQNSDGISRERLAALASTTDGFELSKIDLEQRREGDILGAAQSGKKTTLKLLRALTDASLIEKAREDARALVEKDPTLARHPDIARTLERALDADSEAFLGRG</sequence>
<feature type="domain" description="Helicase C-terminal" evidence="11">
    <location>
        <begin position="701"/>
        <end position="870"/>
    </location>
</feature>
<dbReference type="InterPro" id="IPR033454">
    <property type="entry name" value="RecG_wedge"/>
</dbReference>
<feature type="compositionally biased region" description="Basic and acidic residues" evidence="9">
    <location>
        <begin position="19"/>
        <end position="35"/>
    </location>
</feature>
<name>A0A7H2BG17_9MICC</name>
<protein>
    <recommendedName>
        <fullName evidence="8">Probable DNA 3'-5' helicase RecG</fullName>
    </recommendedName>
</protein>
<evidence type="ECO:0000313" key="13">
    <source>
        <dbReference type="Proteomes" id="UP000516404"/>
    </source>
</evidence>
<dbReference type="PROSITE" id="PS51194">
    <property type="entry name" value="HELICASE_CTER"/>
    <property type="match status" value="1"/>
</dbReference>
<dbReference type="AlphaFoldDB" id="A0A7H2BG17"/>
<dbReference type="GO" id="GO:0016787">
    <property type="term" value="F:hydrolase activity"/>
    <property type="evidence" value="ECO:0007669"/>
    <property type="project" value="UniProtKB-KW"/>
</dbReference>
<dbReference type="EMBL" id="CP061539">
    <property type="protein sequence ID" value="QNV38613.1"/>
    <property type="molecule type" value="Genomic_DNA"/>
</dbReference>
<feature type="compositionally biased region" description="Acidic residues" evidence="9">
    <location>
        <begin position="1"/>
        <end position="13"/>
    </location>
</feature>
<dbReference type="GO" id="GO:0003677">
    <property type="term" value="F:DNA binding"/>
    <property type="evidence" value="ECO:0007669"/>
    <property type="project" value="UniProtKB-KW"/>
</dbReference>
<feature type="compositionally biased region" description="Low complexity" evidence="9">
    <location>
        <begin position="84"/>
        <end position="98"/>
    </location>
</feature>
<dbReference type="KEGG" id="rter:IDM49_04995"/>
<dbReference type="GO" id="GO:0003678">
    <property type="term" value="F:DNA helicase activity"/>
    <property type="evidence" value="ECO:0007669"/>
    <property type="project" value="TreeGrafter"/>
</dbReference>
<gene>
    <name evidence="12" type="ORF">IDM49_04995</name>
</gene>
<dbReference type="PANTHER" id="PTHR47964">
    <property type="entry name" value="ATP-DEPENDENT DNA HELICASE HOMOLOG RECG, CHLOROPLASTIC"/>
    <property type="match status" value="1"/>
</dbReference>
<evidence type="ECO:0000256" key="9">
    <source>
        <dbReference type="SAM" id="MobiDB-lite"/>
    </source>
</evidence>
<feature type="region of interest" description="Disordered" evidence="9">
    <location>
        <begin position="1"/>
        <end position="127"/>
    </location>
</feature>
<evidence type="ECO:0000256" key="5">
    <source>
        <dbReference type="ARBA" id="ARBA00022840"/>
    </source>
</evidence>
<dbReference type="Pfam" id="PF17191">
    <property type="entry name" value="RecG_wedge"/>
    <property type="match status" value="1"/>
</dbReference>
<reference evidence="12 13" key="1">
    <citation type="submission" date="2020-09" db="EMBL/GenBank/DDBJ databases">
        <title>Investigation of environmental microbes.</title>
        <authorList>
            <person name="Ou Y."/>
            <person name="Kang Q."/>
        </authorList>
    </citation>
    <scope>NUCLEOTIDE SEQUENCE [LARGE SCALE GENOMIC DNA]</scope>
    <source>
        <strain evidence="12 13">KJZ-14</strain>
    </source>
</reference>
<keyword evidence="7" id="KW-0234">DNA repair</keyword>
<dbReference type="SUPFAM" id="SSF52540">
    <property type="entry name" value="P-loop containing nucleoside triphosphate hydrolases"/>
    <property type="match status" value="2"/>
</dbReference>
<dbReference type="InterPro" id="IPR001650">
    <property type="entry name" value="Helicase_C-like"/>
</dbReference>
<dbReference type="Pfam" id="PF00271">
    <property type="entry name" value="Helicase_C"/>
    <property type="match status" value="1"/>
</dbReference>
<dbReference type="PROSITE" id="PS51192">
    <property type="entry name" value="HELICASE_ATP_BIND_1"/>
    <property type="match status" value="1"/>
</dbReference>
<dbReference type="InterPro" id="IPR047112">
    <property type="entry name" value="RecG/Mfd"/>
</dbReference>
<evidence type="ECO:0000256" key="1">
    <source>
        <dbReference type="ARBA" id="ARBA00022741"/>
    </source>
</evidence>
<keyword evidence="3" id="KW-0378">Hydrolase</keyword>
<evidence type="ECO:0000256" key="3">
    <source>
        <dbReference type="ARBA" id="ARBA00022801"/>
    </source>
</evidence>
<dbReference type="InterPro" id="IPR027417">
    <property type="entry name" value="P-loop_NTPase"/>
</dbReference>
<keyword evidence="5" id="KW-0067">ATP-binding</keyword>
<dbReference type="InterPro" id="IPR045562">
    <property type="entry name" value="RecG_dom3_C"/>
</dbReference>
<keyword evidence="4 12" id="KW-0347">Helicase</keyword>
<dbReference type="Pfam" id="PF00270">
    <property type="entry name" value="DEAD"/>
    <property type="match status" value="1"/>
</dbReference>
<evidence type="ECO:0000256" key="8">
    <source>
        <dbReference type="ARBA" id="ARBA00049819"/>
    </source>
</evidence>
<keyword evidence="1" id="KW-0547">Nucleotide-binding</keyword>
<dbReference type="SMART" id="SM00487">
    <property type="entry name" value="DEXDc"/>
    <property type="match status" value="1"/>
</dbReference>
<keyword evidence="6" id="KW-0238">DNA-binding</keyword>
<proteinExistence type="predicted"/>